<proteinExistence type="predicted"/>
<protein>
    <recommendedName>
        <fullName evidence="1">Nucleotide modification associated domain-containing protein</fullName>
    </recommendedName>
</protein>
<name>A0ABR8JA13_9NOST</name>
<dbReference type="RefSeq" id="WP_190909166.1">
    <property type="nucleotide sequence ID" value="NZ_JACJTQ010000074.1"/>
</dbReference>
<keyword evidence="3" id="KW-1185">Reference proteome</keyword>
<accession>A0ABR8JA13</accession>
<evidence type="ECO:0000313" key="2">
    <source>
        <dbReference type="EMBL" id="MBD2695065.1"/>
    </source>
</evidence>
<reference evidence="2 3" key="1">
    <citation type="journal article" date="2020" name="ISME J.">
        <title>Comparative genomics reveals insights into cyanobacterial evolution and habitat adaptation.</title>
        <authorList>
            <person name="Chen M.Y."/>
            <person name="Teng W.K."/>
            <person name="Zhao L."/>
            <person name="Hu C.X."/>
            <person name="Zhou Y.K."/>
            <person name="Han B.P."/>
            <person name="Song L.R."/>
            <person name="Shu W.S."/>
        </authorList>
    </citation>
    <scope>NUCLEOTIDE SEQUENCE [LARGE SCALE GENOMIC DNA]</scope>
    <source>
        <strain evidence="2 3">FACHB-362</strain>
    </source>
</reference>
<feature type="domain" description="Nucleotide modification associated" evidence="1">
    <location>
        <begin position="2"/>
        <end position="192"/>
    </location>
</feature>
<evidence type="ECO:0000259" key="1">
    <source>
        <dbReference type="Pfam" id="PF18753"/>
    </source>
</evidence>
<evidence type="ECO:0000313" key="3">
    <source>
        <dbReference type="Proteomes" id="UP000660381"/>
    </source>
</evidence>
<comment type="caution">
    <text evidence="2">The sequence shown here is derived from an EMBL/GenBank/DDBJ whole genome shotgun (WGS) entry which is preliminary data.</text>
</comment>
<dbReference type="Pfam" id="PF18753">
    <property type="entry name" value="Nmad2"/>
    <property type="match status" value="1"/>
</dbReference>
<gene>
    <name evidence="2" type="ORF">H6G68_25600</name>
</gene>
<dbReference type="EMBL" id="JACJTQ010000074">
    <property type="protein sequence ID" value="MBD2695065.1"/>
    <property type="molecule type" value="Genomic_DNA"/>
</dbReference>
<dbReference type="Proteomes" id="UP000660381">
    <property type="component" value="Unassembled WGS sequence"/>
</dbReference>
<organism evidence="2 3">
    <name type="scientific">Anabaena catenula FACHB-362</name>
    <dbReference type="NCBI Taxonomy" id="2692877"/>
    <lineage>
        <taxon>Bacteria</taxon>
        <taxon>Bacillati</taxon>
        <taxon>Cyanobacteriota</taxon>
        <taxon>Cyanophyceae</taxon>
        <taxon>Nostocales</taxon>
        <taxon>Nostocaceae</taxon>
        <taxon>Anabaena</taxon>
    </lineage>
</organism>
<sequence length="207" mass="23700">MRLFSYCLRYDDGAAPNPFWGICTLAICKPAIRRVANIGDWVVGLGSRHSPIGSITNCVVYAMQITNKMTLQEYDEFCRIHCPHKIPKWKSHKFEYRIGDCIYEYSEGEPPRLRKSVHEMGNKEGDLKGVNVLLSEHFYYFGDNPIFLPDSLNPIIHTNQGHKSTANQPYVKEFINWIENLGYVPNQLHGEPQLKKEFTSNIGCSCA</sequence>
<dbReference type="InterPro" id="IPR041180">
    <property type="entry name" value="Nmad2"/>
</dbReference>